<dbReference type="Proteomes" id="UP000237438">
    <property type="component" value="Unassembled WGS sequence"/>
</dbReference>
<dbReference type="GO" id="GO:0005096">
    <property type="term" value="F:GTPase activator activity"/>
    <property type="evidence" value="ECO:0007669"/>
    <property type="project" value="InterPro"/>
</dbReference>
<dbReference type="GO" id="GO:0005737">
    <property type="term" value="C:cytoplasm"/>
    <property type="evidence" value="ECO:0007669"/>
    <property type="project" value="TreeGrafter"/>
</dbReference>
<dbReference type="SUPFAM" id="SSF57863">
    <property type="entry name" value="ArfGap/RecO-like zinc finger"/>
    <property type="match status" value="1"/>
</dbReference>
<dbReference type="InterPro" id="IPR001164">
    <property type="entry name" value="ArfGAP_dom"/>
</dbReference>
<dbReference type="InterPro" id="IPR009060">
    <property type="entry name" value="UBA-like_sf"/>
</dbReference>
<gene>
    <name evidence="3" type="ORF">EPUL_003116</name>
</gene>
<dbReference type="Gene3D" id="1.10.8.10">
    <property type="entry name" value="DNA helicase RuvA subunit, C-terminal domain"/>
    <property type="match status" value="1"/>
</dbReference>
<proteinExistence type="predicted"/>
<sequence length="601" mass="67144">MSGQLSKRQQARNERVLQDLIKTVPGNNFCADCQARNPGWASWSTMKRVGNLASNRIYNPQNTQAPINYDANETDAAMERFIRQKYQGKVIEVSQKSGFIKSEFGTDDHPPPLPPKTGPRFGLRSASSMLPLSSHLKRETMQQNETDNRPNLRGNKPSRVFGITVEVPGDYESKNLKLCDMGFTDQSKNLAVLKELGGDLEKSIEALVYSGEKNVRGSKQFGKFPESRSTSTYVLSDKLKVSPNSLSNNIKSSNNSSNPFTRFESMTPITQPQSSQSTGVLQCQTRDGFNEQHIASNFNNLMPLQTPTTLDQKFQRMTLNKSQSLFPNRTGPGFPAVQVSQVELQQKSLTPPVPYLCKQYNSATIFQDPTQQVNQNANYNPFSQAFNQALPTGQTSNSDFTNHHLKNFNSYQNPTLSSSIHQSPLLNLDYSVQQPQEENNPYQNKIKPSYTSPNSFTTNGLSQTFNEMTINNQFQATQAIASPVMSKPSCKFDSRSILDLYNYPHLAPDRPVLENNTKQNQTTYLPEKKDTHFSLSSTNTNSNNPFACDISFSTSLGQQETTPIQMISGNLSQESLSADGGWMNGRHSPDAWRSISARSIR</sequence>
<dbReference type="InterPro" id="IPR051718">
    <property type="entry name" value="ARF_GTPase-activating"/>
</dbReference>
<dbReference type="AlphaFoldDB" id="A0A2S4PXM1"/>
<dbReference type="InterPro" id="IPR037278">
    <property type="entry name" value="ARFGAP/RecO"/>
</dbReference>
<dbReference type="PANTHER" id="PTHR45705:SF7">
    <property type="entry name" value="ACTIVATING PROTEIN FOR ARF, PUTATIVE (AFU_ORTHOLOGUE AFUA_4G09120)-RELATED"/>
    <property type="match status" value="1"/>
</dbReference>
<name>A0A2S4PXM1_9PEZI</name>
<dbReference type="PANTHER" id="PTHR45705">
    <property type="entry name" value="FI20236P1"/>
    <property type="match status" value="1"/>
</dbReference>
<protein>
    <recommendedName>
        <fullName evidence="2">Arf-GAP domain-containing protein</fullName>
    </recommendedName>
</protein>
<evidence type="ECO:0000313" key="4">
    <source>
        <dbReference type="Proteomes" id="UP000237438"/>
    </source>
</evidence>
<dbReference type="OrthoDB" id="10266696at2759"/>
<dbReference type="SUPFAM" id="SSF46934">
    <property type="entry name" value="UBA-like"/>
    <property type="match status" value="1"/>
</dbReference>
<feature type="domain" description="Arf-GAP" evidence="2">
    <location>
        <begin position="14"/>
        <end position="99"/>
    </location>
</feature>
<feature type="region of interest" description="Disordered" evidence="1">
    <location>
        <begin position="138"/>
        <end position="157"/>
    </location>
</feature>
<evidence type="ECO:0000313" key="3">
    <source>
        <dbReference type="EMBL" id="POS86757.1"/>
    </source>
</evidence>
<dbReference type="SMART" id="SM00105">
    <property type="entry name" value="ArfGap"/>
    <property type="match status" value="1"/>
</dbReference>
<keyword evidence="4" id="KW-1185">Reference proteome</keyword>
<accession>A0A2S4PXM1</accession>
<feature type="compositionally biased region" description="Basic and acidic residues" evidence="1">
    <location>
        <begin position="138"/>
        <end position="150"/>
    </location>
</feature>
<evidence type="ECO:0000259" key="2">
    <source>
        <dbReference type="SMART" id="SM00105"/>
    </source>
</evidence>
<dbReference type="EMBL" id="PEDP01000259">
    <property type="protein sequence ID" value="POS86757.1"/>
    <property type="molecule type" value="Genomic_DNA"/>
</dbReference>
<organism evidence="3 4">
    <name type="scientific">Erysiphe pulchra</name>
    <dbReference type="NCBI Taxonomy" id="225359"/>
    <lineage>
        <taxon>Eukaryota</taxon>
        <taxon>Fungi</taxon>
        <taxon>Dikarya</taxon>
        <taxon>Ascomycota</taxon>
        <taxon>Pezizomycotina</taxon>
        <taxon>Leotiomycetes</taxon>
        <taxon>Erysiphales</taxon>
        <taxon>Erysiphaceae</taxon>
        <taxon>Erysiphe</taxon>
    </lineage>
</organism>
<dbReference type="STRING" id="225359.A0A2S4PXM1"/>
<dbReference type="InterPro" id="IPR038508">
    <property type="entry name" value="ArfGAP_dom_sf"/>
</dbReference>
<evidence type="ECO:0000256" key="1">
    <source>
        <dbReference type="SAM" id="MobiDB-lite"/>
    </source>
</evidence>
<dbReference type="Gene3D" id="1.10.220.150">
    <property type="entry name" value="Arf GTPase activating protein"/>
    <property type="match status" value="1"/>
</dbReference>
<comment type="caution">
    <text evidence="3">The sequence shown here is derived from an EMBL/GenBank/DDBJ whole genome shotgun (WGS) entry which is preliminary data.</text>
</comment>
<reference evidence="3 4" key="1">
    <citation type="submission" date="2017-10" db="EMBL/GenBank/DDBJ databases">
        <title>Development of genomic resources for the powdery mildew, Erysiphe pulchra.</title>
        <authorList>
            <person name="Wadl P.A."/>
            <person name="Mack B.M."/>
            <person name="Moore G."/>
            <person name="Beltz S.B."/>
        </authorList>
    </citation>
    <scope>NUCLEOTIDE SEQUENCE [LARGE SCALE GENOMIC DNA]</scope>
    <source>
        <strain evidence="3">Cflorida</strain>
    </source>
</reference>